<evidence type="ECO:0000256" key="1">
    <source>
        <dbReference type="SAM" id="MobiDB-lite"/>
    </source>
</evidence>
<proteinExistence type="predicted"/>
<protein>
    <submittedName>
        <fullName evidence="2">Uncharacterized protein</fullName>
    </submittedName>
</protein>
<dbReference type="Proteomes" id="UP000297391">
    <property type="component" value="Unassembled WGS sequence"/>
</dbReference>
<keyword evidence="3" id="KW-1185">Reference proteome</keyword>
<accession>A0A4Z0ARQ2</accession>
<dbReference type="RefSeq" id="WP_135289851.1">
    <property type="nucleotide sequence ID" value="NZ_QUZU01000016.1"/>
</dbReference>
<evidence type="ECO:0000313" key="3">
    <source>
        <dbReference type="Proteomes" id="UP000297391"/>
    </source>
</evidence>
<feature type="region of interest" description="Disordered" evidence="1">
    <location>
        <begin position="19"/>
        <end position="65"/>
    </location>
</feature>
<organism evidence="2 3">
    <name type="scientific">Pseudomonas kairouanensis</name>
    <dbReference type="NCBI Taxonomy" id="2293832"/>
    <lineage>
        <taxon>Bacteria</taxon>
        <taxon>Pseudomonadati</taxon>
        <taxon>Pseudomonadota</taxon>
        <taxon>Gammaproteobacteria</taxon>
        <taxon>Pseudomonadales</taxon>
        <taxon>Pseudomonadaceae</taxon>
        <taxon>Pseudomonas</taxon>
    </lineage>
</organism>
<gene>
    <name evidence="2" type="ORF">DYL59_14715</name>
</gene>
<sequence length="65" mass="7332">MDFHYSTYTSFVSSIHRLNSQPAQHNASHQPKASETALHVPNAQHPAKKTNYRSGMDNLNRNSPL</sequence>
<dbReference type="OrthoDB" id="9937244at2"/>
<reference evidence="2 3" key="1">
    <citation type="journal article" date="2019" name="Syst. Appl. Microbiol.">
        <title>New species of pathogenic Pseudomonas isolated from citrus in Tunisia: Proposal of Pseudomonas kairouanensis sp. nov. and Pseudomonas nabeulensis sp. nov.</title>
        <authorList>
            <person name="Oueslati M."/>
            <person name="Mulet M."/>
            <person name="Gomila M."/>
            <person name="Berge O."/>
            <person name="Hajlaoui M.R."/>
            <person name="Lalucat J."/>
            <person name="Sadfi-Zouaoui N."/>
            <person name="Garcia-Valdes E."/>
        </authorList>
    </citation>
    <scope>NUCLEOTIDE SEQUENCE [LARGE SCALE GENOMIC DNA]</scope>
    <source>
        <strain evidence="2 3">KC12</strain>
    </source>
</reference>
<evidence type="ECO:0000313" key="2">
    <source>
        <dbReference type="EMBL" id="TFY88638.1"/>
    </source>
</evidence>
<name>A0A4Z0ARQ2_9PSED</name>
<feature type="compositionally biased region" description="Polar residues" evidence="1">
    <location>
        <begin position="19"/>
        <end position="33"/>
    </location>
</feature>
<comment type="caution">
    <text evidence="2">The sequence shown here is derived from an EMBL/GenBank/DDBJ whole genome shotgun (WGS) entry which is preliminary data.</text>
</comment>
<dbReference type="AlphaFoldDB" id="A0A4Z0ARQ2"/>
<dbReference type="EMBL" id="QUZU01000016">
    <property type="protein sequence ID" value="TFY88638.1"/>
    <property type="molecule type" value="Genomic_DNA"/>
</dbReference>